<keyword evidence="5" id="KW-1185">Reference proteome</keyword>
<dbReference type="EMBL" id="CAJNOQ010004004">
    <property type="protein sequence ID" value="CAF1040071.1"/>
    <property type="molecule type" value="Genomic_DNA"/>
</dbReference>
<comment type="caution">
    <text evidence="2">The sequence shown here is derived from an EMBL/GenBank/DDBJ whole genome shotgun (WGS) entry which is preliminary data.</text>
</comment>
<dbReference type="Proteomes" id="UP000663829">
    <property type="component" value="Unassembled WGS sequence"/>
</dbReference>
<organism evidence="2 5">
    <name type="scientific">Didymodactylos carnosus</name>
    <dbReference type="NCBI Taxonomy" id="1234261"/>
    <lineage>
        <taxon>Eukaryota</taxon>
        <taxon>Metazoa</taxon>
        <taxon>Spiralia</taxon>
        <taxon>Gnathifera</taxon>
        <taxon>Rotifera</taxon>
        <taxon>Eurotatoria</taxon>
        <taxon>Bdelloidea</taxon>
        <taxon>Philodinida</taxon>
        <taxon>Philodinidae</taxon>
        <taxon>Didymodactylos</taxon>
    </lineage>
</organism>
<evidence type="ECO:0000313" key="3">
    <source>
        <dbReference type="EMBL" id="CAF3624991.1"/>
    </source>
</evidence>
<dbReference type="AlphaFoldDB" id="A0A814JTB5"/>
<evidence type="ECO:0000313" key="4">
    <source>
        <dbReference type="EMBL" id="CAF3810308.1"/>
    </source>
</evidence>
<evidence type="ECO:0000313" key="5">
    <source>
        <dbReference type="Proteomes" id="UP000663829"/>
    </source>
</evidence>
<sequence>MRVFRKRKKFGTGDPTPPVVYQWAGEAAAAEVYYPRPEDLYPDGNPGVYYPSDGFDDRQMMGATDEWDWTYQQDPAVNAAPPELLPPRNVRVGSPFHFLGERGRERRASPEHFQHMRAGSPQQVYRHRRGSPVHFQQRPASPDHFYQARAGSPVFLRRPGSPERVPKHRRRKRDEIANLMRNGSGANLVPPVIMPNGRALPDPMFMQQQQQQMYYNPWAPPFQQGPPWGY</sequence>
<name>A0A814JTB5_9BILA</name>
<dbReference type="EMBL" id="CAJNOK010002003">
    <property type="protein sequence ID" value="CAF0840089.1"/>
    <property type="molecule type" value="Genomic_DNA"/>
</dbReference>
<gene>
    <name evidence="2" type="ORF">GPM918_LOCUS15731</name>
    <name evidence="1" type="ORF">OVA965_LOCUS6597</name>
    <name evidence="4" type="ORF">SRO942_LOCUS15728</name>
    <name evidence="3" type="ORF">TMI583_LOCUS6593</name>
</gene>
<reference evidence="2" key="1">
    <citation type="submission" date="2021-02" db="EMBL/GenBank/DDBJ databases">
        <authorList>
            <person name="Nowell W R."/>
        </authorList>
    </citation>
    <scope>NUCLEOTIDE SEQUENCE</scope>
</reference>
<dbReference type="Proteomes" id="UP000677228">
    <property type="component" value="Unassembled WGS sequence"/>
</dbReference>
<accession>A0A814JTB5</accession>
<dbReference type="EMBL" id="CAJOBC010004003">
    <property type="protein sequence ID" value="CAF3810308.1"/>
    <property type="molecule type" value="Genomic_DNA"/>
</dbReference>
<protein>
    <submittedName>
        <fullName evidence="2">Uncharacterized protein</fullName>
    </submittedName>
</protein>
<dbReference type="EMBL" id="CAJOBA010002003">
    <property type="protein sequence ID" value="CAF3624991.1"/>
    <property type="molecule type" value="Genomic_DNA"/>
</dbReference>
<dbReference type="Proteomes" id="UP000682733">
    <property type="component" value="Unassembled WGS sequence"/>
</dbReference>
<evidence type="ECO:0000313" key="2">
    <source>
        <dbReference type="EMBL" id="CAF1040071.1"/>
    </source>
</evidence>
<proteinExistence type="predicted"/>
<dbReference type="Proteomes" id="UP000681722">
    <property type="component" value="Unassembled WGS sequence"/>
</dbReference>
<evidence type="ECO:0000313" key="1">
    <source>
        <dbReference type="EMBL" id="CAF0840089.1"/>
    </source>
</evidence>